<gene>
    <name evidence="3" type="ORF">MCOR_18662</name>
</gene>
<dbReference type="GO" id="GO:0003824">
    <property type="term" value="F:catalytic activity"/>
    <property type="evidence" value="ECO:0007669"/>
    <property type="project" value="UniProtKB-KW"/>
</dbReference>
<evidence type="ECO:0000313" key="4">
    <source>
        <dbReference type="Proteomes" id="UP000507470"/>
    </source>
</evidence>
<dbReference type="InterPro" id="IPR050951">
    <property type="entry name" value="Retrovirus_Pol_polyprotein"/>
</dbReference>
<dbReference type="PANTHER" id="PTHR37984:SF5">
    <property type="entry name" value="PROTEIN NYNRIN-LIKE"/>
    <property type="match status" value="1"/>
</dbReference>
<name>A0A6J8BHG0_MYTCO</name>
<dbReference type="Pfam" id="PF17919">
    <property type="entry name" value="RT_RNaseH_2"/>
    <property type="match status" value="1"/>
</dbReference>
<sequence>MSGIWKKEQDTSFDKLKDMTTNAPILSYYDPKKPLTLNVGASSKGVGAVLLQNDKPIAYASNTNSNSAKICSNRGRDFGYCFWMPKVPPLCKRYKPGKSMYVSDTLSRMYLQETLEKLVPDIESNEIQLNAHLRISPEKYEQFKKQTEIDEIMQRSKITTENGWPQIKRTTRRSETVLAVIYKWNNMN</sequence>
<keyword evidence="4" id="KW-1185">Reference proteome</keyword>
<dbReference type="OrthoDB" id="6250588at2759"/>
<evidence type="ECO:0000313" key="3">
    <source>
        <dbReference type="EMBL" id="CAC5382871.1"/>
    </source>
</evidence>
<dbReference type="SUPFAM" id="SSF56672">
    <property type="entry name" value="DNA/RNA polymerases"/>
    <property type="match status" value="1"/>
</dbReference>
<dbReference type="PANTHER" id="PTHR37984">
    <property type="entry name" value="PROTEIN CBG26694"/>
    <property type="match status" value="1"/>
</dbReference>
<evidence type="ECO:0000256" key="1">
    <source>
        <dbReference type="ARBA" id="ARBA00023268"/>
    </source>
</evidence>
<protein>
    <recommendedName>
        <fullName evidence="2">Reverse transcriptase/retrotransposon-derived protein RNase H-like domain-containing protein</fullName>
    </recommendedName>
</protein>
<keyword evidence="1" id="KW-0511">Multifunctional enzyme</keyword>
<dbReference type="InterPro" id="IPR043502">
    <property type="entry name" value="DNA/RNA_pol_sf"/>
</dbReference>
<feature type="domain" description="Reverse transcriptase/retrotransposon-derived protein RNase H-like" evidence="2">
    <location>
        <begin position="5"/>
        <end position="70"/>
    </location>
</feature>
<dbReference type="Proteomes" id="UP000507470">
    <property type="component" value="Unassembled WGS sequence"/>
</dbReference>
<proteinExistence type="predicted"/>
<evidence type="ECO:0000259" key="2">
    <source>
        <dbReference type="Pfam" id="PF17919"/>
    </source>
</evidence>
<dbReference type="AlphaFoldDB" id="A0A6J8BHG0"/>
<dbReference type="EMBL" id="CACVKT020003265">
    <property type="protein sequence ID" value="CAC5382871.1"/>
    <property type="molecule type" value="Genomic_DNA"/>
</dbReference>
<dbReference type="InterPro" id="IPR041577">
    <property type="entry name" value="RT_RNaseH_2"/>
</dbReference>
<accession>A0A6J8BHG0</accession>
<reference evidence="3 4" key="1">
    <citation type="submission" date="2020-06" db="EMBL/GenBank/DDBJ databases">
        <authorList>
            <person name="Li R."/>
            <person name="Bekaert M."/>
        </authorList>
    </citation>
    <scope>NUCLEOTIDE SEQUENCE [LARGE SCALE GENOMIC DNA]</scope>
    <source>
        <strain evidence="4">wild</strain>
    </source>
</reference>
<organism evidence="3 4">
    <name type="scientific">Mytilus coruscus</name>
    <name type="common">Sea mussel</name>
    <dbReference type="NCBI Taxonomy" id="42192"/>
    <lineage>
        <taxon>Eukaryota</taxon>
        <taxon>Metazoa</taxon>
        <taxon>Spiralia</taxon>
        <taxon>Lophotrochozoa</taxon>
        <taxon>Mollusca</taxon>
        <taxon>Bivalvia</taxon>
        <taxon>Autobranchia</taxon>
        <taxon>Pteriomorphia</taxon>
        <taxon>Mytilida</taxon>
        <taxon>Mytiloidea</taxon>
        <taxon>Mytilidae</taxon>
        <taxon>Mytilinae</taxon>
        <taxon>Mytilus</taxon>
    </lineage>
</organism>